<dbReference type="GO" id="GO:0004568">
    <property type="term" value="F:chitinase activity"/>
    <property type="evidence" value="ECO:0000318"/>
    <property type="project" value="GO_Central"/>
</dbReference>
<dbReference type="SUPFAM" id="SSF54556">
    <property type="entry name" value="Chitinase insertion domain"/>
    <property type="match status" value="1"/>
</dbReference>
<dbReference type="InParanoid" id="F0ZF68"/>
<dbReference type="GeneID" id="10499946"/>
<dbReference type="eggNOG" id="KOG2806">
    <property type="taxonomic scope" value="Eukaryota"/>
</dbReference>
<dbReference type="PANTHER" id="PTHR11177:SF317">
    <property type="entry name" value="CHITINASE 12-RELATED"/>
    <property type="match status" value="1"/>
</dbReference>
<dbReference type="Gene3D" id="3.10.50.10">
    <property type="match status" value="1"/>
</dbReference>
<dbReference type="GO" id="GO:0005975">
    <property type="term" value="P:carbohydrate metabolic process"/>
    <property type="evidence" value="ECO:0007669"/>
    <property type="project" value="InterPro"/>
</dbReference>
<dbReference type="InterPro" id="IPR001223">
    <property type="entry name" value="Glyco_hydro18_cat"/>
</dbReference>
<dbReference type="VEuPathDB" id="AmoebaDB:DICPUDRAFT_149996"/>
<dbReference type="SMART" id="SM00636">
    <property type="entry name" value="Glyco_18"/>
    <property type="match status" value="1"/>
</dbReference>
<organism evidence="2 3">
    <name type="scientific">Dictyostelium purpureum</name>
    <name type="common">Slime mold</name>
    <dbReference type="NCBI Taxonomy" id="5786"/>
    <lineage>
        <taxon>Eukaryota</taxon>
        <taxon>Amoebozoa</taxon>
        <taxon>Evosea</taxon>
        <taxon>Eumycetozoa</taxon>
        <taxon>Dictyostelia</taxon>
        <taxon>Dictyosteliales</taxon>
        <taxon>Dictyosteliaceae</taxon>
        <taxon>Dictyostelium</taxon>
    </lineage>
</organism>
<dbReference type="InterPro" id="IPR011583">
    <property type="entry name" value="Chitinase_II/V-like_cat"/>
</dbReference>
<dbReference type="GO" id="GO:0006032">
    <property type="term" value="P:chitin catabolic process"/>
    <property type="evidence" value="ECO:0000318"/>
    <property type="project" value="GO_Central"/>
</dbReference>
<dbReference type="KEGG" id="dpp:DICPUDRAFT_149996"/>
<evidence type="ECO:0000313" key="3">
    <source>
        <dbReference type="Proteomes" id="UP000001064"/>
    </source>
</evidence>
<evidence type="ECO:0000259" key="1">
    <source>
        <dbReference type="PROSITE" id="PS51910"/>
    </source>
</evidence>
<dbReference type="PROSITE" id="PS51910">
    <property type="entry name" value="GH18_2"/>
    <property type="match status" value="1"/>
</dbReference>
<accession>F0ZF68</accession>
<dbReference type="OrthoDB" id="31107at2759"/>
<gene>
    <name evidence="2" type="ORF">DICPUDRAFT_149996</name>
</gene>
<dbReference type="STRING" id="5786.F0ZF68"/>
<dbReference type="InterPro" id="IPR029070">
    <property type="entry name" value="Chitinase_insertion_sf"/>
</dbReference>
<dbReference type="AlphaFoldDB" id="F0ZF68"/>
<dbReference type="GO" id="GO:0005576">
    <property type="term" value="C:extracellular region"/>
    <property type="evidence" value="ECO:0000318"/>
    <property type="project" value="GO_Central"/>
</dbReference>
<dbReference type="PANTHER" id="PTHR11177">
    <property type="entry name" value="CHITINASE"/>
    <property type="match status" value="1"/>
</dbReference>
<protein>
    <recommendedName>
        <fullName evidence="1">GH18 domain-containing protein</fullName>
    </recommendedName>
</protein>
<dbReference type="Proteomes" id="UP000001064">
    <property type="component" value="Unassembled WGS sequence"/>
</dbReference>
<sequence length="478" mass="54210">MFTRKDLVQRDYDFNSEEELHKLSFTSSRVVNQLYNSYLPNEYKVTGFIQNTAQFDGRLNNTETWGEGFDLATVNPYAYDKLVFCYFGLVGDQGVKKHVIEKSANDLMMFDNKYTPVPNDSFGACQSFTNVGFEGWNDVALPEKYNQRQCQGLLGGLRMMKEKNPELKLEMAIGGWSFSQPFHHMVKTEGNRSMFIDGVKDILHRFPMFDSILIDWEYPCSHGDVNNEYSPEDCENYCKLIQELRMKLPQFYGDINVTLPATIDQLSKINAKNLMLNGASNIYLLTLDYFGGWCSELKHDSSLVCAQQAVDYLIGVNGVNPKSIHIGYRTGSKNAIDTEILSWSPLKGKFKATFNSKGNPKVVGTFESAVSTFNDIMYNYIDFESGKPMNGFKLHYDPVSKAEFLYNQKTKLFMSIETPKSVKSKAEFVREKGLGGLFNQSISADASGLLLNAARDGFGNKMQSTKINMEKCYNIQQN</sequence>
<dbReference type="EMBL" id="GL871000">
    <property type="protein sequence ID" value="EGC37422.1"/>
    <property type="molecule type" value="Genomic_DNA"/>
</dbReference>
<dbReference type="InterPro" id="IPR017853">
    <property type="entry name" value="GH"/>
</dbReference>
<keyword evidence="3" id="KW-1185">Reference proteome</keyword>
<name>F0ZF68_DICPU</name>
<proteinExistence type="predicted"/>
<dbReference type="SUPFAM" id="SSF51445">
    <property type="entry name" value="(Trans)glycosidases"/>
    <property type="match status" value="1"/>
</dbReference>
<dbReference type="InterPro" id="IPR050314">
    <property type="entry name" value="Glycosyl_Hydrlase_18"/>
</dbReference>
<dbReference type="Pfam" id="PF00704">
    <property type="entry name" value="Glyco_hydro_18"/>
    <property type="match status" value="1"/>
</dbReference>
<evidence type="ECO:0000313" key="2">
    <source>
        <dbReference type="EMBL" id="EGC37422.1"/>
    </source>
</evidence>
<reference evidence="3" key="1">
    <citation type="journal article" date="2011" name="Genome Biol.">
        <title>Comparative genomics of the social amoebae Dictyostelium discoideum and Dictyostelium purpureum.</title>
        <authorList>
            <consortium name="US DOE Joint Genome Institute (JGI-PGF)"/>
            <person name="Sucgang R."/>
            <person name="Kuo A."/>
            <person name="Tian X."/>
            <person name="Salerno W."/>
            <person name="Parikh A."/>
            <person name="Feasley C.L."/>
            <person name="Dalin E."/>
            <person name="Tu H."/>
            <person name="Huang E."/>
            <person name="Barry K."/>
            <person name="Lindquist E."/>
            <person name="Shapiro H."/>
            <person name="Bruce D."/>
            <person name="Schmutz J."/>
            <person name="Salamov A."/>
            <person name="Fey P."/>
            <person name="Gaudet P."/>
            <person name="Anjard C."/>
            <person name="Babu M.M."/>
            <person name="Basu S."/>
            <person name="Bushmanova Y."/>
            <person name="van der Wel H."/>
            <person name="Katoh-Kurasawa M."/>
            <person name="Dinh C."/>
            <person name="Coutinho P.M."/>
            <person name="Saito T."/>
            <person name="Elias M."/>
            <person name="Schaap P."/>
            <person name="Kay R.R."/>
            <person name="Henrissat B."/>
            <person name="Eichinger L."/>
            <person name="Rivero F."/>
            <person name="Putnam N.H."/>
            <person name="West C.M."/>
            <person name="Loomis W.F."/>
            <person name="Chisholm R.L."/>
            <person name="Shaulsky G."/>
            <person name="Strassmann J.E."/>
            <person name="Queller D.C."/>
            <person name="Kuspa A."/>
            <person name="Grigoriev I.V."/>
        </authorList>
    </citation>
    <scope>NUCLEOTIDE SEQUENCE [LARGE SCALE GENOMIC DNA]</scope>
    <source>
        <strain evidence="3">QSDP1</strain>
    </source>
</reference>
<feature type="domain" description="GH18" evidence="1">
    <location>
        <begin position="43"/>
        <end position="461"/>
    </location>
</feature>
<dbReference type="Gene3D" id="3.20.20.80">
    <property type="entry name" value="Glycosidases"/>
    <property type="match status" value="1"/>
</dbReference>
<dbReference type="GO" id="GO:0008061">
    <property type="term" value="F:chitin binding"/>
    <property type="evidence" value="ECO:0007669"/>
    <property type="project" value="InterPro"/>
</dbReference>
<dbReference type="RefSeq" id="XP_003286075.1">
    <property type="nucleotide sequence ID" value="XM_003286027.1"/>
</dbReference>